<evidence type="ECO:0000256" key="2">
    <source>
        <dbReference type="ARBA" id="ARBA00047182"/>
    </source>
</evidence>
<dbReference type="GO" id="GO:0005876">
    <property type="term" value="C:spindle microtubule"/>
    <property type="evidence" value="ECO:0007669"/>
    <property type="project" value="TreeGrafter"/>
</dbReference>
<reference evidence="4" key="2">
    <citation type="submission" date="2025-09" db="UniProtKB">
        <authorList>
            <consortium name="Ensembl"/>
        </authorList>
    </citation>
    <scope>IDENTIFICATION</scope>
</reference>
<dbReference type="GO" id="GO:0000940">
    <property type="term" value="C:outer kinetochore"/>
    <property type="evidence" value="ECO:0007669"/>
    <property type="project" value="TreeGrafter"/>
</dbReference>
<dbReference type="Ensembl" id="ENSFTIT00000011734.1">
    <property type="protein sequence ID" value="ENSFTIP00000011244.1"/>
    <property type="gene ID" value="ENSFTIG00000007528.1"/>
</dbReference>
<comment type="similarity">
    <text evidence="1">Belongs to the SKA1 family.</text>
</comment>
<accession>A0A8C4XP30</accession>
<reference evidence="4" key="1">
    <citation type="submission" date="2025-08" db="UniProtKB">
        <authorList>
            <consortium name="Ensembl"/>
        </authorList>
    </citation>
    <scope>IDENTIFICATION</scope>
</reference>
<dbReference type="GO" id="GO:0072686">
    <property type="term" value="C:mitotic spindle"/>
    <property type="evidence" value="ECO:0007669"/>
    <property type="project" value="TreeGrafter"/>
</dbReference>
<dbReference type="GO" id="GO:0007059">
    <property type="term" value="P:chromosome segregation"/>
    <property type="evidence" value="ECO:0007669"/>
    <property type="project" value="InterPro"/>
</dbReference>
<dbReference type="GO" id="GO:0000278">
    <property type="term" value="P:mitotic cell cycle"/>
    <property type="evidence" value="ECO:0007669"/>
    <property type="project" value="TreeGrafter"/>
</dbReference>
<name>A0A8C4XP30_FALTI</name>
<dbReference type="GO" id="GO:0008017">
    <property type="term" value="F:microtubule binding"/>
    <property type="evidence" value="ECO:0007669"/>
    <property type="project" value="InterPro"/>
</dbReference>
<dbReference type="OrthoDB" id="5962at2759"/>
<dbReference type="AlphaFoldDB" id="A0A8C4XP30"/>
<dbReference type="Proteomes" id="UP000694562">
    <property type="component" value="Unplaced"/>
</dbReference>
<proteinExistence type="inferred from homology"/>
<dbReference type="PANTHER" id="PTHR28573:SF1">
    <property type="entry name" value="SPINDLE AND KINETOCHORE-ASSOCIATED PROTEIN 1"/>
    <property type="match status" value="1"/>
</dbReference>
<organism evidence="4 5">
    <name type="scientific">Falco tinnunculus</name>
    <name type="common">Common kestrel</name>
    <dbReference type="NCBI Taxonomy" id="100819"/>
    <lineage>
        <taxon>Eukaryota</taxon>
        <taxon>Metazoa</taxon>
        <taxon>Chordata</taxon>
        <taxon>Craniata</taxon>
        <taxon>Vertebrata</taxon>
        <taxon>Euteleostomi</taxon>
        <taxon>Archelosauria</taxon>
        <taxon>Archosauria</taxon>
        <taxon>Dinosauria</taxon>
        <taxon>Saurischia</taxon>
        <taxon>Theropoda</taxon>
        <taxon>Coelurosauria</taxon>
        <taxon>Aves</taxon>
        <taxon>Neognathae</taxon>
        <taxon>Neoaves</taxon>
        <taxon>Telluraves</taxon>
        <taxon>Australaves</taxon>
        <taxon>Falconiformes</taxon>
        <taxon>Falconidae</taxon>
        <taxon>Falco</taxon>
    </lineage>
</organism>
<evidence type="ECO:0000256" key="3">
    <source>
        <dbReference type="ARBA" id="ARBA00047202"/>
    </source>
</evidence>
<dbReference type="PANTHER" id="PTHR28573">
    <property type="entry name" value="SPINDLE AND KINETOCHORE-ASSOCIATED PROTEIN 1"/>
    <property type="match status" value="1"/>
</dbReference>
<sequence>MKGRLTCDHINTVVEAMNKAVVCKYKILNQPLKSMNGPVRKLYHRFLEEDTKDTKGIPADIKEFTQLKVDKCFHRILNILHHCQRVKEARGTRLVRYIIC</sequence>
<dbReference type="Pfam" id="PF07160">
    <property type="entry name" value="SKA1"/>
    <property type="match status" value="1"/>
</dbReference>
<dbReference type="InterPro" id="IPR042031">
    <property type="entry name" value="SKA1_MBD_sf"/>
</dbReference>
<dbReference type="Gene3D" id="1.10.10.1890">
    <property type="entry name" value="Ska1 microtubule binding domain-like"/>
    <property type="match status" value="1"/>
</dbReference>
<dbReference type="GO" id="GO:0051301">
    <property type="term" value="P:cell division"/>
    <property type="evidence" value="ECO:0007669"/>
    <property type="project" value="InterPro"/>
</dbReference>
<evidence type="ECO:0000256" key="1">
    <source>
        <dbReference type="ARBA" id="ARBA00006836"/>
    </source>
</evidence>
<dbReference type="InterPro" id="IPR009829">
    <property type="entry name" value="SKA1"/>
</dbReference>
<dbReference type="OMA" id="TEYQSCY"/>
<keyword evidence="5" id="KW-1185">Reference proteome</keyword>
<dbReference type="GO" id="GO:0031110">
    <property type="term" value="P:regulation of microtubule polymerization or depolymerization"/>
    <property type="evidence" value="ECO:0007669"/>
    <property type="project" value="TreeGrafter"/>
</dbReference>
<protein>
    <recommendedName>
        <fullName evidence="2">SKA complex subunit 1</fullName>
    </recommendedName>
    <alternativeName>
        <fullName evidence="3">Spindle and kinetochore-associated protein 1</fullName>
    </alternativeName>
</protein>
<evidence type="ECO:0000313" key="5">
    <source>
        <dbReference type="Proteomes" id="UP000694562"/>
    </source>
</evidence>
<evidence type="ECO:0000313" key="4">
    <source>
        <dbReference type="Ensembl" id="ENSFTIP00000011244.1"/>
    </source>
</evidence>